<feature type="region of interest" description="Disordered" evidence="1">
    <location>
        <begin position="172"/>
        <end position="279"/>
    </location>
</feature>
<name>A0AAD5WTR8_9PEZI</name>
<evidence type="ECO:0000256" key="1">
    <source>
        <dbReference type="SAM" id="MobiDB-lite"/>
    </source>
</evidence>
<dbReference type="AlphaFoldDB" id="A0AAD5WTR8"/>
<organism evidence="2 3">
    <name type="scientific">Zalerion maritima</name>
    <dbReference type="NCBI Taxonomy" id="339359"/>
    <lineage>
        <taxon>Eukaryota</taxon>
        <taxon>Fungi</taxon>
        <taxon>Dikarya</taxon>
        <taxon>Ascomycota</taxon>
        <taxon>Pezizomycotina</taxon>
        <taxon>Sordariomycetes</taxon>
        <taxon>Lulworthiomycetidae</taxon>
        <taxon>Lulworthiales</taxon>
        <taxon>Lulworthiaceae</taxon>
        <taxon>Zalerion</taxon>
    </lineage>
</organism>
<gene>
    <name evidence="2" type="ORF">MKZ38_008878</name>
</gene>
<evidence type="ECO:0000313" key="2">
    <source>
        <dbReference type="EMBL" id="KAJ2904067.1"/>
    </source>
</evidence>
<keyword evidence="3" id="KW-1185">Reference proteome</keyword>
<accession>A0AAD5WTR8</accession>
<dbReference type="EMBL" id="JAKWBI020000063">
    <property type="protein sequence ID" value="KAJ2904067.1"/>
    <property type="molecule type" value="Genomic_DNA"/>
</dbReference>
<feature type="compositionally biased region" description="Low complexity" evidence="1">
    <location>
        <begin position="172"/>
        <end position="184"/>
    </location>
</feature>
<proteinExistence type="predicted"/>
<protein>
    <submittedName>
        <fullName evidence="2">Uncharacterized protein</fullName>
    </submittedName>
</protein>
<dbReference type="Proteomes" id="UP001201980">
    <property type="component" value="Unassembled WGS sequence"/>
</dbReference>
<comment type="caution">
    <text evidence="2">The sequence shown here is derived from an EMBL/GenBank/DDBJ whole genome shotgun (WGS) entry which is preliminary data.</text>
</comment>
<sequence length="400" mass="43183">MDGKYTGGQGRRMGSLLMAWVVWHHRNGMDKGQIFAEYQRLFNHIDGNATESTIDNIRNRSGPSTPRLRATNPEYQRCIRTLVSQGYLPPTATANLPQLEAGQVALPNYVCQLGMYDGQPGQHLTVYDRMGPGDRMPFPAGGRVDPPLQPAVPYHPQVAPLARALAPAQQLQGGSGLAGQQVAQHSQAGQDRGLGARSGGNQPAPVVRGRAAQPSPPPPPALAVRGQASPPRGTQQQVQWGLARQASRRAYPVQPAPAQADGDGAVQQSPPGSPPGTIRVHGFLVTGVCHEERQGQMLHHLHHSETARFVGLAAPRPYMQTFQPSSPGRLVRRAIAADEPEFEVMANSQACGCNLPGPHAHHQGHLFVLSWQQYGAFAARVDENHDITDELEDRLATGNY</sequence>
<reference evidence="2" key="1">
    <citation type="submission" date="2022-07" db="EMBL/GenBank/DDBJ databases">
        <title>Draft genome sequence of Zalerion maritima ATCC 34329, a (micro)plastics degrading marine fungus.</title>
        <authorList>
            <person name="Paco A."/>
            <person name="Goncalves M.F.M."/>
            <person name="Rocha-Santos T.A.P."/>
            <person name="Alves A."/>
        </authorList>
    </citation>
    <scope>NUCLEOTIDE SEQUENCE</scope>
    <source>
        <strain evidence="2">ATCC 34329</strain>
    </source>
</reference>
<evidence type="ECO:0000313" key="3">
    <source>
        <dbReference type="Proteomes" id="UP001201980"/>
    </source>
</evidence>